<reference evidence="7 8" key="1">
    <citation type="submission" date="2020-01" db="EMBL/GenBank/DDBJ databases">
        <title>The draft genome sequence of Corallococcus exiguus DSM 14696.</title>
        <authorList>
            <person name="Zhang X."/>
            <person name="Zhu H."/>
        </authorList>
    </citation>
    <scope>NUCLEOTIDE SEQUENCE [LARGE SCALE GENOMIC DNA]</scope>
    <source>
        <strain evidence="7 8">DSM 14696</strain>
    </source>
</reference>
<dbReference type="AlphaFoldDB" id="A0A7X4YBP8"/>
<keyword evidence="2 4" id="KW-0479">Metal-binding</keyword>
<dbReference type="EMBL" id="JAAAPK010000005">
    <property type="protein sequence ID" value="NBC42250.1"/>
    <property type="molecule type" value="Genomic_DNA"/>
</dbReference>
<keyword evidence="8" id="KW-1185">Reference proteome</keyword>
<dbReference type="InterPro" id="IPR009056">
    <property type="entry name" value="Cyt_c-like_dom"/>
</dbReference>
<dbReference type="PIRSF" id="PIRSF028099">
    <property type="entry name" value="DUF1111"/>
    <property type="match status" value="1"/>
</dbReference>
<dbReference type="PANTHER" id="PTHR30600:SF4">
    <property type="entry name" value="CYTOCHROME C DOMAIN-CONTAINING PROTEIN"/>
    <property type="match status" value="1"/>
</dbReference>
<keyword evidence="3 4" id="KW-0408">Iron</keyword>
<sequence length="530" mass="56447">MWSAWVAALLLLGACGDDDPTPQPSGNTDAGVTVDAGTDAGTQPVRHDHAFWNHSPRVHPRHDARVLRAVVPPLPDDPPIDTPDEVPLEVAPFDPDETRSGGATTVPHAGPEAFVQSPANITMEHRSRFLLGEANFEVDWVPAPSGQRDRDGLGPLFHATSCLACHVANGRGAPVAGNTKAPASLLVRLSVPGTGPHGEPVPEPTYGDQFQPRAIDGVPAEGQVQATYASLPALSLRGEGSVTLQSPSYELLDLGYVPLAPDVRLSPRIAQPMVGLGLLAAIPDATLLAWADPDDRDGDGIRGRPNRVWNAKEGREVLGRFGWKANQPDLEHQAAGALLGDMGLTSTLFPQPPCTAAQSQCLKGATGGEPEVDAANLASLSDYSHLIAVPARRGADREDVRTGKAAFLRASCDRCHRPSTTTGELPGFPELSNQRIWPYTDLLLHDLGEALADGRTDYQATGTEWRTPPLWGLGLTATVNGHTRLLHDGRARSVLEAILWHGGEAQASREAVQRMSPKERAALLTFLDSL</sequence>
<evidence type="ECO:0000313" key="7">
    <source>
        <dbReference type="EMBL" id="NBC42250.1"/>
    </source>
</evidence>
<dbReference type="InterPro" id="IPR036909">
    <property type="entry name" value="Cyt_c-like_dom_sf"/>
</dbReference>
<dbReference type="GO" id="GO:0009055">
    <property type="term" value="F:electron transfer activity"/>
    <property type="evidence" value="ECO:0007669"/>
    <property type="project" value="InterPro"/>
</dbReference>
<dbReference type="GO" id="GO:0020037">
    <property type="term" value="F:heme binding"/>
    <property type="evidence" value="ECO:0007669"/>
    <property type="project" value="InterPro"/>
</dbReference>
<proteinExistence type="predicted"/>
<dbReference type="Gene3D" id="1.10.760.10">
    <property type="entry name" value="Cytochrome c-like domain"/>
    <property type="match status" value="1"/>
</dbReference>
<dbReference type="PANTHER" id="PTHR30600">
    <property type="entry name" value="CYTOCHROME C PEROXIDASE-RELATED"/>
    <property type="match status" value="1"/>
</dbReference>
<dbReference type="PROSITE" id="PS51007">
    <property type="entry name" value="CYTC"/>
    <property type="match status" value="1"/>
</dbReference>
<gene>
    <name evidence="7" type="ORF">GTZ93_20825</name>
</gene>
<dbReference type="Pfam" id="PF06537">
    <property type="entry name" value="DHOR"/>
    <property type="match status" value="2"/>
</dbReference>
<dbReference type="GO" id="GO:0004130">
    <property type="term" value="F:cytochrome-c peroxidase activity"/>
    <property type="evidence" value="ECO:0007669"/>
    <property type="project" value="TreeGrafter"/>
</dbReference>
<dbReference type="Proteomes" id="UP000537825">
    <property type="component" value="Unassembled WGS sequence"/>
</dbReference>
<dbReference type="InterPro" id="IPR051395">
    <property type="entry name" value="Cytochrome_c_Peroxidase/MauG"/>
</dbReference>
<feature type="domain" description="Cytochrome c" evidence="6">
    <location>
        <begin position="398"/>
        <end position="530"/>
    </location>
</feature>
<evidence type="ECO:0000256" key="1">
    <source>
        <dbReference type="ARBA" id="ARBA00022617"/>
    </source>
</evidence>
<dbReference type="SUPFAM" id="SSF46626">
    <property type="entry name" value="Cytochrome c"/>
    <property type="match status" value="1"/>
</dbReference>
<evidence type="ECO:0000256" key="2">
    <source>
        <dbReference type="ARBA" id="ARBA00022723"/>
    </source>
</evidence>
<organism evidence="7 8">
    <name type="scientific">Corallococcus exiguus</name>
    <dbReference type="NCBI Taxonomy" id="83462"/>
    <lineage>
        <taxon>Bacteria</taxon>
        <taxon>Pseudomonadati</taxon>
        <taxon>Myxococcota</taxon>
        <taxon>Myxococcia</taxon>
        <taxon>Myxococcales</taxon>
        <taxon>Cystobacterineae</taxon>
        <taxon>Myxococcaceae</taxon>
        <taxon>Corallococcus</taxon>
    </lineage>
</organism>
<evidence type="ECO:0000256" key="4">
    <source>
        <dbReference type="PROSITE-ProRule" id="PRU00433"/>
    </source>
</evidence>
<evidence type="ECO:0000256" key="3">
    <source>
        <dbReference type="ARBA" id="ARBA00023004"/>
    </source>
</evidence>
<name>A0A7X4YBP8_9BACT</name>
<comment type="caution">
    <text evidence="7">The sequence shown here is derived from an EMBL/GenBank/DDBJ whole genome shotgun (WGS) entry which is preliminary data.</text>
</comment>
<dbReference type="GO" id="GO:0046872">
    <property type="term" value="F:metal ion binding"/>
    <property type="evidence" value="ECO:0007669"/>
    <property type="project" value="UniProtKB-KW"/>
</dbReference>
<dbReference type="InterPro" id="IPR010538">
    <property type="entry name" value="DHOR"/>
</dbReference>
<evidence type="ECO:0000313" key="8">
    <source>
        <dbReference type="Proteomes" id="UP000537825"/>
    </source>
</evidence>
<accession>A0A7X4YBP8</accession>
<feature type="region of interest" description="Disordered" evidence="5">
    <location>
        <begin position="19"/>
        <end position="46"/>
    </location>
</feature>
<keyword evidence="1 4" id="KW-0349">Heme</keyword>
<protein>
    <submittedName>
        <fullName evidence="7">C-type cytochrome</fullName>
    </submittedName>
</protein>
<evidence type="ECO:0000256" key="5">
    <source>
        <dbReference type="SAM" id="MobiDB-lite"/>
    </source>
</evidence>
<evidence type="ECO:0000259" key="6">
    <source>
        <dbReference type="PROSITE" id="PS51007"/>
    </source>
</evidence>